<gene>
    <name evidence="1" type="ORF">UFOVP1150_42</name>
    <name evidence="2" type="ORF">UFOVP1329_17</name>
    <name evidence="3" type="ORF">UFOVP1595_19</name>
</gene>
<reference evidence="2" key="1">
    <citation type="submission" date="2020-05" db="EMBL/GenBank/DDBJ databases">
        <authorList>
            <person name="Chiriac C."/>
            <person name="Salcher M."/>
            <person name="Ghai R."/>
            <person name="Kavagutti S V."/>
        </authorList>
    </citation>
    <scope>NUCLEOTIDE SEQUENCE</scope>
</reference>
<evidence type="ECO:0000313" key="3">
    <source>
        <dbReference type="EMBL" id="CAB4218470.1"/>
    </source>
</evidence>
<dbReference type="InterPro" id="IPR045565">
    <property type="entry name" value="Phage_capsid_2"/>
</dbReference>
<dbReference type="Pfam" id="PF19821">
    <property type="entry name" value="Phage_capsid_2"/>
    <property type="match status" value="1"/>
</dbReference>
<dbReference type="EMBL" id="LR797282">
    <property type="protein sequence ID" value="CAB4199051.1"/>
    <property type="molecule type" value="Genomic_DNA"/>
</dbReference>
<dbReference type="EMBL" id="LR797464">
    <property type="protein sequence ID" value="CAB4218470.1"/>
    <property type="molecule type" value="Genomic_DNA"/>
</dbReference>
<evidence type="ECO:0000313" key="1">
    <source>
        <dbReference type="EMBL" id="CAB4186646.1"/>
    </source>
</evidence>
<evidence type="ECO:0000313" key="2">
    <source>
        <dbReference type="EMBL" id="CAB4199051.1"/>
    </source>
</evidence>
<accession>A0A6J5RYZ5</accession>
<protein>
    <submittedName>
        <fullName evidence="2">Uncharacterized protein</fullName>
    </submittedName>
</protein>
<dbReference type="EMBL" id="LR797098">
    <property type="protein sequence ID" value="CAB4186646.1"/>
    <property type="molecule type" value="Genomic_DNA"/>
</dbReference>
<proteinExistence type="predicted"/>
<organism evidence="2">
    <name type="scientific">uncultured Caudovirales phage</name>
    <dbReference type="NCBI Taxonomy" id="2100421"/>
    <lineage>
        <taxon>Viruses</taxon>
        <taxon>Duplodnaviria</taxon>
        <taxon>Heunggongvirae</taxon>
        <taxon>Uroviricota</taxon>
        <taxon>Caudoviricetes</taxon>
        <taxon>Peduoviridae</taxon>
        <taxon>Maltschvirus</taxon>
        <taxon>Maltschvirus maltsch</taxon>
    </lineage>
</organism>
<sequence>MSFGPTFTIPDHTKRQLQDGFEAAVQQHEAKFKGVMNVDSQWIAKQYTKRMRDTIEWRVNNTRFGTTAAQEFEAGYRSGFWSSLDATPIKFDRNDQALLDSIPLPTGPVIADMTSGLARLQDQLFIDCAVADALGGNEPYITPQAFPAGQVIDIGYIKPLVALGANQGMTPWKILEARRRFKAAYIDFDSEDMVLAMSSEEETQLILSAEEAKSDAWAKVTLAWFEQRLAGNKEAKLMGFRVVESERLAVNGDTGVRTCVAFAKRAFCVSPIMGIETHIDVITKERHSIQVSAYSKFGAFRVFDEMVLEIPCDPSP</sequence>
<name>A0A6J5RYZ5_9CAUD</name>